<dbReference type="InterPro" id="IPR040271">
    <property type="entry name" value="T19C3.2-like"/>
</dbReference>
<dbReference type="AlphaFoldDB" id="A0A914MNA9"/>
<dbReference type="PANTHER" id="PTHR37443:SF3">
    <property type="entry name" value="SECRETED PROTEIN"/>
    <property type="match status" value="1"/>
</dbReference>
<dbReference type="PANTHER" id="PTHR37443">
    <property type="entry name" value="PROTEIN CBG09852-RELATED"/>
    <property type="match status" value="1"/>
</dbReference>
<dbReference type="Proteomes" id="UP000887563">
    <property type="component" value="Unplaced"/>
</dbReference>
<evidence type="ECO:0000313" key="3">
    <source>
        <dbReference type="WBParaSite" id="Minc3s02090g28217"/>
    </source>
</evidence>
<reference evidence="3" key="1">
    <citation type="submission" date="2022-11" db="UniProtKB">
        <authorList>
            <consortium name="WormBaseParasite"/>
        </authorList>
    </citation>
    <scope>IDENTIFICATION</scope>
</reference>
<feature type="chain" id="PRO_5037158386" evidence="1">
    <location>
        <begin position="25"/>
        <end position="232"/>
    </location>
</feature>
<organism evidence="2 3">
    <name type="scientific">Meloidogyne incognita</name>
    <name type="common">Southern root-knot nematode worm</name>
    <name type="synonym">Oxyuris incognita</name>
    <dbReference type="NCBI Taxonomy" id="6306"/>
    <lineage>
        <taxon>Eukaryota</taxon>
        <taxon>Metazoa</taxon>
        <taxon>Ecdysozoa</taxon>
        <taxon>Nematoda</taxon>
        <taxon>Chromadorea</taxon>
        <taxon>Rhabditida</taxon>
        <taxon>Tylenchina</taxon>
        <taxon>Tylenchomorpha</taxon>
        <taxon>Tylenchoidea</taxon>
        <taxon>Meloidogynidae</taxon>
        <taxon>Meloidogyninae</taxon>
        <taxon>Meloidogyne</taxon>
        <taxon>Meloidogyne incognita group</taxon>
    </lineage>
</organism>
<evidence type="ECO:0000256" key="1">
    <source>
        <dbReference type="SAM" id="SignalP"/>
    </source>
</evidence>
<proteinExistence type="predicted"/>
<dbReference type="WBParaSite" id="Minc3s02090g28217">
    <property type="protein sequence ID" value="Minc3s02090g28217"/>
    <property type="gene ID" value="Minc3s02090g28217"/>
</dbReference>
<protein>
    <submittedName>
        <fullName evidence="3">Uncharacterized protein</fullName>
    </submittedName>
</protein>
<name>A0A914MNA9_MELIC</name>
<keyword evidence="2" id="KW-1185">Reference proteome</keyword>
<sequence>MNLIFIIYLHFSFLQLNVVGQLAAIYSDVRRSSDCASWSSWGSCIWPDPGNNYSYLEQLSPLCQSHWFYRFIGGRYASALNSFFELSTKLWFWGREKMSFNVQGGRPVIPFYVSERICGQKSLKGYDQHESCRLDYNKLIGFGGEECRLWPTDKVDLTSVEPGFREQIQNLQWYNCLATTETNETENELINVCRCCCFPFRPNPQTFLCEHVPGVAPEQKEENYYSSPTDFH</sequence>
<evidence type="ECO:0000313" key="2">
    <source>
        <dbReference type="Proteomes" id="UP000887563"/>
    </source>
</evidence>
<accession>A0A914MNA9</accession>
<feature type="signal peptide" evidence="1">
    <location>
        <begin position="1"/>
        <end position="24"/>
    </location>
</feature>
<keyword evidence="1" id="KW-0732">Signal</keyword>